<feature type="compositionally biased region" description="Low complexity" evidence="1">
    <location>
        <begin position="35"/>
        <end position="49"/>
    </location>
</feature>
<organism evidence="2 3">
    <name type="scientific">Ooceraea biroi</name>
    <name type="common">Clonal raider ant</name>
    <name type="synonym">Cerapachys biroi</name>
    <dbReference type="NCBI Taxonomy" id="2015173"/>
    <lineage>
        <taxon>Eukaryota</taxon>
        <taxon>Metazoa</taxon>
        <taxon>Ecdysozoa</taxon>
        <taxon>Arthropoda</taxon>
        <taxon>Hexapoda</taxon>
        <taxon>Insecta</taxon>
        <taxon>Pterygota</taxon>
        <taxon>Neoptera</taxon>
        <taxon>Endopterygota</taxon>
        <taxon>Hymenoptera</taxon>
        <taxon>Apocrita</taxon>
        <taxon>Aculeata</taxon>
        <taxon>Formicoidea</taxon>
        <taxon>Formicidae</taxon>
        <taxon>Dorylinae</taxon>
        <taxon>Ooceraea</taxon>
    </lineage>
</organism>
<sequence>MSVGSGGRAPFKRTTQNNPPLTKKSSGNQAKPAKEPAASAATAKPATNTGRKRDTVASLFSAKRPTSRKVERTISRGREAVKPGDQQLK</sequence>
<evidence type="ECO:0000313" key="2">
    <source>
        <dbReference type="EMBL" id="EZA60026.1"/>
    </source>
</evidence>
<feature type="compositionally biased region" description="Polar residues" evidence="1">
    <location>
        <begin position="13"/>
        <end position="29"/>
    </location>
</feature>
<dbReference type="EMBL" id="KK107085">
    <property type="protein sequence ID" value="EZA60026.1"/>
    <property type="molecule type" value="Genomic_DNA"/>
</dbReference>
<gene>
    <name evidence="2" type="ORF">X777_15308</name>
</gene>
<dbReference type="Proteomes" id="UP000053097">
    <property type="component" value="Unassembled WGS sequence"/>
</dbReference>
<evidence type="ECO:0000256" key="1">
    <source>
        <dbReference type="SAM" id="MobiDB-lite"/>
    </source>
</evidence>
<dbReference type="OrthoDB" id="10017054at2759"/>
<feature type="region of interest" description="Disordered" evidence="1">
    <location>
        <begin position="1"/>
        <end position="89"/>
    </location>
</feature>
<feature type="compositionally biased region" description="Basic and acidic residues" evidence="1">
    <location>
        <begin position="68"/>
        <end position="89"/>
    </location>
</feature>
<dbReference type="AlphaFoldDB" id="A0A026WWB6"/>
<evidence type="ECO:0000313" key="3">
    <source>
        <dbReference type="Proteomes" id="UP000053097"/>
    </source>
</evidence>
<keyword evidence="3" id="KW-1185">Reference proteome</keyword>
<proteinExistence type="predicted"/>
<protein>
    <submittedName>
        <fullName evidence="2">Uncharacterized protein</fullName>
    </submittedName>
</protein>
<reference evidence="2 3" key="1">
    <citation type="journal article" date="2014" name="Curr. Biol.">
        <title>The genome of the clonal raider ant Cerapachys biroi.</title>
        <authorList>
            <person name="Oxley P.R."/>
            <person name="Ji L."/>
            <person name="Fetter-Pruneda I."/>
            <person name="McKenzie S.K."/>
            <person name="Li C."/>
            <person name="Hu H."/>
            <person name="Zhang G."/>
            <person name="Kronauer D.J."/>
        </authorList>
    </citation>
    <scope>NUCLEOTIDE SEQUENCE [LARGE SCALE GENOMIC DNA]</scope>
</reference>
<name>A0A026WWB6_OOCBI</name>
<accession>A0A026WWB6</accession>